<dbReference type="STRING" id="331678.Cphamn1_0779"/>
<dbReference type="InterPro" id="IPR036390">
    <property type="entry name" value="WH_DNA-bd_sf"/>
</dbReference>
<dbReference type="NCBIfam" id="TIGR00738">
    <property type="entry name" value="rrf2_super"/>
    <property type="match status" value="1"/>
</dbReference>
<dbReference type="HOGENOM" id="CLU_107144_0_1_10"/>
<dbReference type="KEGG" id="cpb:Cphamn1_0779"/>
<dbReference type="AlphaFoldDB" id="B3ENV3"/>
<dbReference type="InterPro" id="IPR036388">
    <property type="entry name" value="WH-like_DNA-bd_sf"/>
</dbReference>
<dbReference type="PROSITE" id="PS01332">
    <property type="entry name" value="HTH_RRF2_1"/>
    <property type="match status" value="1"/>
</dbReference>
<dbReference type="OrthoDB" id="9808360at2"/>
<proteinExistence type="predicted"/>
<protein>
    <submittedName>
        <fullName evidence="1">Transcriptional regulator, BadM/Rrf2 family</fullName>
    </submittedName>
</protein>
<gene>
    <name evidence="1" type="ordered locus">Cphamn1_0779</name>
</gene>
<dbReference type="PROSITE" id="PS51197">
    <property type="entry name" value="HTH_RRF2_2"/>
    <property type="match status" value="1"/>
</dbReference>
<dbReference type="InterPro" id="IPR030489">
    <property type="entry name" value="TR_Rrf2-type_CS"/>
</dbReference>
<dbReference type="PANTHER" id="PTHR33221">
    <property type="entry name" value="WINGED HELIX-TURN-HELIX TRANSCRIPTIONAL REGULATOR, RRF2 FAMILY"/>
    <property type="match status" value="1"/>
</dbReference>
<dbReference type="eggNOG" id="COG1959">
    <property type="taxonomic scope" value="Bacteria"/>
</dbReference>
<evidence type="ECO:0000313" key="1">
    <source>
        <dbReference type="EMBL" id="ACE03730.1"/>
    </source>
</evidence>
<name>B3ENV3_CHLPB</name>
<dbReference type="GO" id="GO:0005829">
    <property type="term" value="C:cytosol"/>
    <property type="evidence" value="ECO:0007669"/>
    <property type="project" value="TreeGrafter"/>
</dbReference>
<sequence length="132" mass="14451">MLQVSRKFEYGLHAVVYLARRESGEVVTVKEMAADIGFSQEFLAKALQQLKKAGIVLSVQGVKGGYRLAGLPEEITISDIARAIEGPPRLMRCSSERGKCEIVSSCSNRSTMFKLEKNIDALMADTKVSALL</sequence>
<dbReference type="GO" id="GO:0003700">
    <property type="term" value="F:DNA-binding transcription factor activity"/>
    <property type="evidence" value="ECO:0007669"/>
    <property type="project" value="TreeGrafter"/>
</dbReference>
<organism evidence="1">
    <name type="scientific">Chlorobium phaeobacteroides (strain BS1)</name>
    <dbReference type="NCBI Taxonomy" id="331678"/>
    <lineage>
        <taxon>Bacteria</taxon>
        <taxon>Pseudomonadati</taxon>
        <taxon>Chlorobiota</taxon>
        <taxon>Chlorobiia</taxon>
        <taxon>Chlorobiales</taxon>
        <taxon>Chlorobiaceae</taxon>
        <taxon>Chlorobium/Pelodictyon group</taxon>
        <taxon>Chlorobium</taxon>
    </lineage>
</organism>
<dbReference type="SUPFAM" id="SSF46785">
    <property type="entry name" value="Winged helix' DNA-binding domain"/>
    <property type="match status" value="1"/>
</dbReference>
<dbReference type="Pfam" id="PF02082">
    <property type="entry name" value="Rrf2"/>
    <property type="match status" value="1"/>
</dbReference>
<dbReference type="EMBL" id="CP001101">
    <property type="protein sequence ID" value="ACE03730.1"/>
    <property type="molecule type" value="Genomic_DNA"/>
</dbReference>
<reference evidence="1" key="1">
    <citation type="submission" date="2008-06" db="EMBL/GenBank/DDBJ databases">
        <title>Complete sequence of Chlorobium phaeobacteroides BS1.</title>
        <authorList>
            <consortium name="US DOE Joint Genome Institute"/>
            <person name="Lucas S."/>
            <person name="Copeland A."/>
            <person name="Lapidus A."/>
            <person name="Glavina del Rio T."/>
            <person name="Dalin E."/>
            <person name="Tice H."/>
            <person name="Bruce D."/>
            <person name="Goodwin L."/>
            <person name="Pitluck S."/>
            <person name="Schmutz J."/>
            <person name="Larimer F."/>
            <person name="Land M."/>
            <person name="Hauser L."/>
            <person name="Kyrpides N."/>
            <person name="Ovchinnikova G."/>
            <person name="Li T."/>
            <person name="Liu Z."/>
            <person name="Zhao F."/>
            <person name="Overmann J."/>
            <person name="Bryant D.A."/>
            <person name="Richardson P."/>
        </authorList>
    </citation>
    <scope>NUCLEOTIDE SEQUENCE [LARGE SCALE GENOMIC DNA]</scope>
    <source>
        <strain evidence="1">BS1</strain>
    </source>
</reference>
<dbReference type="Gene3D" id="1.10.10.10">
    <property type="entry name" value="Winged helix-like DNA-binding domain superfamily/Winged helix DNA-binding domain"/>
    <property type="match status" value="1"/>
</dbReference>
<dbReference type="InterPro" id="IPR000944">
    <property type="entry name" value="Tscrpt_reg_Rrf2"/>
</dbReference>
<accession>B3ENV3</accession>
<dbReference type="PANTHER" id="PTHR33221:SF15">
    <property type="entry name" value="HTH-TYPE TRANSCRIPTIONAL REGULATOR YWGB-RELATED"/>
    <property type="match status" value="1"/>
</dbReference>